<sequence length="163" mass="19886">MLENYYEKSDFDKEIENYPKEKLIYIVENGYDIELIEAAFQKLSFIDEDYALTKGMEFLRNDEFDPYFQACIIDCIYQLDREKVLDCILSRTADVDFYFFEEILRRMLAYTTYEALMKMKNCKAYLNYLFEQYNKYSADEKSEMQDLLKEFVQEFHLEALWKK</sequence>
<proteinExistence type="predicted"/>
<name>H7EM00_9SPIR</name>
<dbReference type="Proteomes" id="UP000003571">
    <property type="component" value="Unassembled WGS sequence"/>
</dbReference>
<dbReference type="STRING" id="907348.TresaDRAFT_1300"/>
<comment type="caution">
    <text evidence="1">The sequence shown here is derived from an EMBL/GenBank/DDBJ whole genome shotgun (WGS) entry which is preliminary data.</text>
</comment>
<accession>H7EM00</accession>
<gene>
    <name evidence="1" type="ORF">TresaDRAFT_1300</name>
</gene>
<dbReference type="RefSeq" id="WP_002705146.1">
    <property type="nucleotide sequence ID" value="NZ_AGRW01000050.1"/>
</dbReference>
<evidence type="ECO:0008006" key="3">
    <source>
        <dbReference type="Google" id="ProtNLM"/>
    </source>
</evidence>
<keyword evidence="2" id="KW-1185">Reference proteome</keyword>
<dbReference type="AlphaFoldDB" id="H7EM00"/>
<protein>
    <recommendedName>
        <fullName evidence="3">Immunity protein 30 domain-containing protein</fullName>
    </recommendedName>
</protein>
<reference evidence="1 2" key="1">
    <citation type="submission" date="2011-09" db="EMBL/GenBank/DDBJ databases">
        <title>The draft genome of Treponema saccharophilum DSM 2985.</title>
        <authorList>
            <consortium name="US DOE Joint Genome Institute (JGI-PGF)"/>
            <person name="Lucas S."/>
            <person name="Copeland A."/>
            <person name="Lapidus A."/>
            <person name="Glavina del Rio T."/>
            <person name="Dalin E."/>
            <person name="Tice H."/>
            <person name="Bruce D."/>
            <person name="Goodwin L."/>
            <person name="Pitluck S."/>
            <person name="Peters L."/>
            <person name="Kyrpides N."/>
            <person name="Mavromatis K."/>
            <person name="Ivanova N."/>
            <person name="Markowitz V."/>
            <person name="Cheng J.-F."/>
            <person name="Hugenholtz P."/>
            <person name="Woyke T."/>
            <person name="Wu D."/>
            <person name="Gronow S."/>
            <person name="Wellnitz S."/>
            <person name="Brambilla E."/>
            <person name="Klenk H.-P."/>
            <person name="Eisen J.A."/>
        </authorList>
    </citation>
    <scope>NUCLEOTIDE SEQUENCE [LARGE SCALE GENOMIC DNA]</scope>
    <source>
        <strain evidence="1 2">DSM 2985</strain>
    </source>
</reference>
<evidence type="ECO:0000313" key="2">
    <source>
        <dbReference type="Proteomes" id="UP000003571"/>
    </source>
</evidence>
<evidence type="ECO:0000313" key="1">
    <source>
        <dbReference type="EMBL" id="EIC01408.1"/>
    </source>
</evidence>
<dbReference type="EMBL" id="AGRW01000050">
    <property type="protein sequence ID" value="EIC01408.1"/>
    <property type="molecule type" value="Genomic_DNA"/>
</dbReference>
<organism evidence="1 2">
    <name type="scientific">Treponema saccharophilum DSM 2985</name>
    <dbReference type="NCBI Taxonomy" id="907348"/>
    <lineage>
        <taxon>Bacteria</taxon>
        <taxon>Pseudomonadati</taxon>
        <taxon>Spirochaetota</taxon>
        <taxon>Spirochaetia</taxon>
        <taxon>Spirochaetales</taxon>
        <taxon>Treponemataceae</taxon>
        <taxon>Treponema</taxon>
    </lineage>
</organism>